<dbReference type="PANTHER" id="PTHR33710:SF71">
    <property type="entry name" value="ENDONUCLEASE_EXONUCLEASE_PHOSPHATASE DOMAIN-CONTAINING PROTEIN"/>
    <property type="match status" value="1"/>
</dbReference>
<dbReference type="OrthoDB" id="999476at2759"/>
<dbReference type="PANTHER" id="PTHR33710">
    <property type="entry name" value="BNAC02G09200D PROTEIN"/>
    <property type="match status" value="1"/>
</dbReference>
<dbReference type="AlphaFoldDB" id="A0A9Q1Q6I6"/>
<keyword evidence="2" id="KW-1185">Reference proteome</keyword>
<comment type="caution">
    <text evidence="1">The sequence shown here is derived from an EMBL/GenBank/DDBJ whole genome shotgun (WGS) entry which is preliminary data.</text>
</comment>
<reference evidence="1" key="1">
    <citation type="submission" date="2022-04" db="EMBL/GenBank/DDBJ databases">
        <title>Carnegiea gigantea Genome sequencing and assembly v2.</title>
        <authorList>
            <person name="Copetti D."/>
            <person name="Sanderson M.J."/>
            <person name="Burquez A."/>
            <person name="Wojciechowski M.F."/>
        </authorList>
    </citation>
    <scope>NUCLEOTIDE SEQUENCE</scope>
    <source>
        <strain evidence="1">SGP5-SGP5p</strain>
        <tissue evidence="1">Aerial part</tissue>
    </source>
</reference>
<evidence type="ECO:0000313" key="1">
    <source>
        <dbReference type="EMBL" id="KAJ8430798.1"/>
    </source>
</evidence>
<sequence length="285" mass="33351">MRQIGFTSQNNGFVDLGFSGALFTWARGRTKVTRKQARLDRGVCLPNWSSLFQEASVKHLIKHQPNHSPIFISLFKGGEVMQGEKPFCFQAAWLTHEELELRGFSQPLFQEEEPMGKNRRTRTESIRDGDRNIGYYHLSTIIRYCANKIEALKDKEARVPHSKYCKNRYDLYMFEERLDLLNAWRGILNSKNLILKGSHMVIGNGKRTLFWYHKWCCEHPFMNWLLHLLLKRYWMLQSTRCGAGRESGDGTGLKIFFRRILPILFGPYLLLTRMRPMILLSGWGT</sequence>
<protein>
    <submittedName>
        <fullName evidence="1">Uncharacterized protein</fullName>
    </submittedName>
</protein>
<organism evidence="1 2">
    <name type="scientific">Carnegiea gigantea</name>
    <dbReference type="NCBI Taxonomy" id="171969"/>
    <lineage>
        <taxon>Eukaryota</taxon>
        <taxon>Viridiplantae</taxon>
        <taxon>Streptophyta</taxon>
        <taxon>Embryophyta</taxon>
        <taxon>Tracheophyta</taxon>
        <taxon>Spermatophyta</taxon>
        <taxon>Magnoliopsida</taxon>
        <taxon>eudicotyledons</taxon>
        <taxon>Gunneridae</taxon>
        <taxon>Pentapetalae</taxon>
        <taxon>Caryophyllales</taxon>
        <taxon>Cactineae</taxon>
        <taxon>Cactaceae</taxon>
        <taxon>Cactoideae</taxon>
        <taxon>Echinocereeae</taxon>
        <taxon>Carnegiea</taxon>
    </lineage>
</organism>
<accession>A0A9Q1Q6I6</accession>
<dbReference type="EMBL" id="JAKOGI010000754">
    <property type="protein sequence ID" value="KAJ8430798.1"/>
    <property type="molecule type" value="Genomic_DNA"/>
</dbReference>
<evidence type="ECO:0000313" key="2">
    <source>
        <dbReference type="Proteomes" id="UP001153076"/>
    </source>
</evidence>
<gene>
    <name evidence="1" type="ORF">Cgig2_003240</name>
</gene>
<name>A0A9Q1Q6I6_9CARY</name>
<dbReference type="Proteomes" id="UP001153076">
    <property type="component" value="Unassembled WGS sequence"/>
</dbReference>
<proteinExistence type="predicted"/>